<keyword evidence="1" id="KW-0560">Oxidoreductase</keyword>
<dbReference type="Pfam" id="PF01266">
    <property type="entry name" value="DAO"/>
    <property type="match status" value="1"/>
</dbReference>
<evidence type="ECO:0000259" key="2">
    <source>
        <dbReference type="Pfam" id="PF01266"/>
    </source>
</evidence>
<reference evidence="3 4" key="1">
    <citation type="submission" date="2024-06" db="EMBL/GenBank/DDBJ databases">
        <authorList>
            <person name="Kim D.-U."/>
        </authorList>
    </citation>
    <scope>NUCLEOTIDE SEQUENCE [LARGE SCALE GENOMIC DNA]</scope>
    <source>
        <strain evidence="3 4">KACC15460</strain>
    </source>
</reference>
<protein>
    <submittedName>
        <fullName evidence="3">FAD-dependent oxidoreductase</fullName>
    </submittedName>
</protein>
<proteinExistence type="predicted"/>
<dbReference type="Gene3D" id="3.50.50.60">
    <property type="entry name" value="FAD/NAD(P)-binding domain"/>
    <property type="match status" value="1"/>
</dbReference>
<evidence type="ECO:0000313" key="4">
    <source>
        <dbReference type="Proteomes" id="UP001548832"/>
    </source>
</evidence>
<dbReference type="EMBL" id="JBEWSZ010000014">
    <property type="protein sequence ID" value="MET2832883.1"/>
    <property type="molecule type" value="Genomic_DNA"/>
</dbReference>
<evidence type="ECO:0000313" key="3">
    <source>
        <dbReference type="EMBL" id="MET2832883.1"/>
    </source>
</evidence>
<feature type="domain" description="FAD dependent oxidoreductase" evidence="2">
    <location>
        <begin position="2"/>
        <end position="47"/>
    </location>
</feature>
<dbReference type="InterPro" id="IPR036188">
    <property type="entry name" value="FAD/NAD-bd_sf"/>
</dbReference>
<organism evidence="3 4">
    <name type="scientific">Mesorhizobium shangrilense</name>
    <dbReference type="NCBI Taxonomy" id="460060"/>
    <lineage>
        <taxon>Bacteria</taxon>
        <taxon>Pseudomonadati</taxon>
        <taxon>Pseudomonadota</taxon>
        <taxon>Alphaproteobacteria</taxon>
        <taxon>Hyphomicrobiales</taxon>
        <taxon>Phyllobacteriaceae</taxon>
        <taxon>Mesorhizobium</taxon>
    </lineage>
</organism>
<keyword evidence="4" id="KW-1185">Reference proteome</keyword>
<evidence type="ECO:0000256" key="1">
    <source>
        <dbReference type="ARBA" id="ARBA00023002"/>
    </source>
</evidence>
<gene>
    <name evidence="3" type="ORF">ABVQ20_38875</name>
</gene>
<dbReference type="Proteomes" id="UP001548832">
    <property type="component" value="Unassembled WGS sequence"/>
</dbReference>
<comment type="caution">
    <text evidence="3">The sequence shown here is derived from an EMBL/GenBank/DDBJ whole genome shotgun (WGS) entry which is preliminary data.</text>
</comment>
<name>A0ABV2DT78_9HYPH</name>
<sequence length="63" mass="6612">MGVRPSTTDSLPIIGPHPDHATILFATGHGHMGISGAPTTAAIVSDLVAGRRPRRPCAPYRVR</sequence>
<dbReference type="InterPro" id="IPR006076">
    <property type="entry name" value="FAD-dep_OxRdtase"/>
</dbReference>
<dbReference type="SUPFAM" id="SSF51905">
    <property type="entry name" value="FAD/NAD(P)-binding domain"/>
    <property type="match status" value="1"/>
</dbReference>
<accession>A0ABV2DT78</accession>